<dbReference type="PANTHER" id="PTHR32309">
    <property type="entry name" value="TYROSINE-PROTEIN KINASE"/>
    <property type="match status" value="1"/>
</dbReference>
<protein>
    <submittedName>
        <fullName evidence="3">Capsule polysaccharide export inner-membrane protein KpsE</fullName>
    </submittedName>
</protein>
<dbReference type="AlphaFoldDB" id="A0A6F8PVJ7"/>
<evidence type="ECO:0000313" key="4">
    <source>
        <dbReference type="Proteomes" id="UP000501726"/>
    </source>
</evidence>
<evidence type="ECO:0000313" key="3">
    <source>
        <dbReference type="EMBL" id="BBP46172.1"/>
    </source>
</evidence>
<name>A0A6F8PVJ7_9GAMM</name>
<dbReference type="Proteomes" id="UP000501726">
    <property type="component" value="Chromosome"/>
</dbReference>
<evidence type="ECO:0000256" key="2">
    <source>
        <dbReference type="SAM" id="Phobius"/>
    </source>
</evidence>
<accession>A0A6F8PVJ7</accession>
<evidence type="ECO:0000256" key="1">
    <source>
        <dbReference type="SAM" id="Coils"/>
    </source>
</evidence>
<dbReference type="PANTHER" id="PTHR32309:SF13">
    <property type="entry name" value="FERRIC ENTEROBACTIN TRANSPORT PROTEIN FEPE"/>
    <property type="match status" value="1"/>
</dbReference>
<proteinExistence type="predicted"/>
<keyword evidence="4" id="KW-1185">Reference proteome</keyword>
<dbReference type="KEGG" id="tse:THMIRHAS_15450"/>
<keyword evidence="2" id="KW-0472">Membrane</keyword>
<keyword evidence="1" id="KW-0175">Coiled coil</keyword>
<dbReference type="InterPro" id="IPR050445">
    <property type="entry name" value="Bact_polysacc_biosynth/exp"/>
</dbReference>
<feature type="coiled-coil region" evidence="1">
    <location>
        <begin position="172"/>
        <end position="206"/>
    </location>
</feature>
<feature type="coiled-coil region" evidence="1">
    <location>
        <begin position="251"/>
        <end position="278"/>
    </location>
</feature>
<organism evidence="3 4">
    <name type="scientific">Thiosulfatimonas sediminis</name>
    <dbReference type="NCBI Taxonomy" id="2675054"/>
    <lineage>
        <taxon>Bacteria</taxon>
        <taxon>Pseudomonadati</taxon>
        <taxon>Pseudomonadota</taxon>
        <taxon>Gammaproteobacteria</taxon>
        <taxon>Thiotrichales</taxon>
        <taxon>Piscirickettsiaceae</taxon>
        <taxon>Thiosulfatimonas</taxon>
    </lineage>
</organism>
<gene>
    <name evidence="3" type="primary">kpsE</name>
    <name evidence="3" type="ORF">THMIRHAS_15450</name>
</gene>
<sequence>MKKIVDSLIKKFAKPLWLISFLLIGLVIVYFSVIATDRFVSKAHVVLQSPEIAPPELSFSSMLGGGSAGNRADLLLLRDHLQSMDMLKKLDAEFDLRSHFAQSGIDYFSRLKDTQLPLEKFYDYYLSRISVELDDYSGVLIVEAQMFSPQMAQQVVQRLLEYGEQHMNKMGQRLAQEQVNFIEKQVAQLSERLIEANRAVLDFQNKEGLLSPSQTAVSMSGVITELQAQIISLKAKRTSLSSFQSARSAEMKLLNSQVDSLEKQIQQEQKKLTSQSGQALNQVTLEFESLKLKAQFAQELYANSLATLEATRVEAARKLKQVSVLAEPNLPEYSTEPQRLYLSSLFSLLIVFITLILKMVFMIIKDHKD</sequence>
<keyword evidence="2" id="KW-0812">Transmembrane</keyword>
<feature type="transmembrane region" description="Helical" evidence="2">
    <location>
        <begin position="12"/>
        <end position="33"/>
    </location>
</feature>
<reference evidence="4" key="1">
    <citation type="submission" date="2019-11" db="EMBL/GenBank/DDBJ databases">
        <title>Isolation and characterization of two novel species in the genus Thiomicrorhabdus.</title>
        <authorList>
            <person name="Mochizuki J."/>
            <person name="Kojima H."/>
            <person name="Fukui M."/>
        </authorList>
    </citation>
    <scope>NUCLEOTIDE SEQUENCE [LARGE SCALE GENOMIC DNA]</scope>
    <source>
        <strain evidence="4">aks77</strain>
    </source>
</reference>
<dbReference type="EMBL" id="AP021889">
    <property type="protein sequence ID" value="BBP46172.1"/>
    <property type="molecule type" value="Genomic_DNA"/>
</dbReference>
<dbReference type="GO" id="GO:0005886">
    <property type="term" value="C:plasma membrane"/>
    <property type="evidence" value="ECO:0007669"/>
    <property type="project" value="TreeGrafter"/>
</dbReference>
<keyword evidence="2" id="KW-1133">Transmembrane helix</keyword>
<feature type="transmembrane region" description="Helical" evidence="2">
    <location>
        <begin position="340"/>
        <end position="364"/>
    </location>
</feature>
<dbReference type="RefSeq" id="WP_173272526.1">
    <property type="nucleotide sequence ID" value="NZ_AP021889.1"/>
</dbReference>
<dbReference type="GO" id="GO:0004713">
    <property type="term" value="F:protein tyrosine kinase activity"/>
    <property type="evidence" value="ECO:0007669"/>
    <property type="project" value="TreeGrafter"/>
</dbReference>